<feature type="non-terminal residue" evidence="1">
    <location>
        <position position="1"/>
    </location>
</feature>
<reference evidence="2" key="2">
    <citation type="journal article" date="2018" name="Mol. Plant Microbe Interact.">
        <title>Genome sequence resources for the wheat stripe rust pathogen (Puccinia striiformis f. sp. tritici) and the barley stripe rust pathogen (Puccinia striiformis f. sp. hordei).</title>
        <authorList>
            <person name="Xia C."/>
            <person name="Wang M."/>
            <person name="Yin C."/>
            <person name="Cornejo O.E."/>
            <person name="Hulbert S.H."/>
            <person name="Chen X."/>
        </authorList>
    </citation>
    <scope>NUCLEOTIDE SEQUENCE [LARGE SCALE GENOMIC DNA]</scope>
    <source>
        <strain evidence="2">93-210</strain>
    </source>
</reference>
<reference evidence="2" key="1">
    <citation type="journal article" date="2018" name="BMC Genomics">
        <title>Genomic insights into host adaptation between the wheat stripe rust pathogen (Puccinia striiformis f. sp. tritici) and the barley stripe rust pathogen (Puccinia striiformis f. sp. hordei).</title>
        <authorList>
            <person name="Xia C."/>
            <person name="Wang M."/>
            <person name="Yin C."/>
            <person name="Cornejo O.E."/>
            <person name="Hulbert S.H."/>
            <person name="Chen X."/>
        </authorList>
    </citation>
    <scope>NUCLEOTIDE SEQUENCE [LARGE SCALE GENOMIC DNA]</scope>
    <source>
        <strain evidence="2">93-210</strain>
    </source>
</reference>
<keyword evidence="2" id="KW-1185">Reference proteome</keyword>
<dbReference type="EMBL" id="CM045871">
    <property type="protein sequence ID" value="KAI7952047.1"/>
    <property type="molecule type" value="Genomic_DNA"/>
</dbReference>
<sequence length="622" mass="68868">LPSAKTCCASSTPVPITTLCTHHTIARFCFTHSEKHVACTAPGTNRKQTKSMGSINDSFETLKPHDLGLFHGIDAGVSSLTFAVSIPESQQTKNEDSKHHHDERTSEDATIGQNSNESKLESIDLKKSQFVHVTDPLATPENFSWRKKWFISLLANAIFSSLVSTLGTKIEGELRTDFSIGMKGLNVPLSIFNLGNGIGPLFLAPLSERYGRVPVMRLGWLTFVILNAGCGFARSQAQLFLLRFLAGFVVAGPITLSQVILAEMWGRENRGTPCCLNSLVVVVGPSIGGWTVDRLAWRWTFWGSSSISLILLILVILFLPETNKTRLPVSSGPPFQIPDLRLSDLTMVDLPHLSDQKSDLESVLDSKISSKTSSSTPPHEKSKTLDEFLFTRSNFVSRLIPLPLWIFFNDPMIFILSIQMGMIYSLFYTVQTRIVSLYHHDLNESIQMSSLHVLSLSLGAICASKINTRGLSAICDRLGIVSERSRDRPEYKLRCMVPGILLLPLGTFCFGLITNLKSSWLVPDIGLFFLGAGVIFGFRKAGSYIIDTFGEYAASALAGMHLIRRIESFMIPVIINLTIKSRLKYELILLGFTLSSLIFVCPTPFLLFIYGPRIRRSPLSGK</sequence>
<gene>
    <name evidence="1" type="ORF">MJO28_007731</name>
</gene>
<organism evidence="1 2">
    <name type="scientific">Puccinia striiformis f. sp. tritici</name>
    <dbReference type="NCBI Taxonomy" id="168172"/>
    <lineage>
        <taxon>Eukaryota</taxon>
        <taxon>Fungi</taxon>
        <taxon>Dikarya</taxon>
        <taxon>Basidiomycota</taxon>
        <taxon>Pucciniomycotina</taxon>
        <taxon>Pucciniomycetes</taxon>
        <taxon>Pucciniales</taxon>
        <taxon>Pucciniaceae</taxon>
        <taxon>Puccinia</taxon>
    </lineage>
</organism>
<reference evidence="1 2" key="3">
    <citation type="journal article" date="2022" name="Microbiol. Spectr.">
        <title>Folding features and dynamics of 3D genome architecture in plant fungal pathogens.</title>
        <authorList>
            <person name="Xia C."/>
        </authorList>
    </citation>
    <scope>NUCLEOTIDE SEQUENCE [LARGE SCALE GENOMIC DNA]</scope>
    <source>
        <strain evidence="1 2">93-210</strain>
    </source>
</reference>
<protein>
    <submittedName>
        <fullName evidence="1">Uncharacterized protein</fullName>
    </submittedName>
</protein>
<dbReference type="Proteomes" id="UP001060170">
    <property type="component" value="Chromosome 7"/>
</dbReference>
<evidence type="ECO:0000313" key="2">
    <source>
        <dbReference type="Proteomes" id="UP001060170"/>
    </source>
</evidence>
<evidence type="ECO:0000313" key="1">
    <source>
        <dbReference type="EMBL" id="KAI7952047.1"/>
    </source>
</evidence>
<accession>A0ACC0EI76</accession>
<name>A0ACC0EI76_9BASI</name>
<comment type="caution">
    <text evidence="1">The sequence shown here is derived from an EMBL/GenBank/DDBJ whole genome shotgun (WGS) entry which is preliminary data.</text>
</comment>
<proteinExistence type="predicted"/>